<protein>
    <recommendedName>
        <fullName evidence="5">5-bromo-4-chloroindolyl phosphate hydrolysis protein</fullName>
    </recommendedName>
</protein>
<evidence type="ECO:0008006" key="5">
    <source>
        <dbReference type="Google" id="ProtNLM"/>
    </source>
</evidence>
<evidence type="ECO:0000256" key="1">
    <source>
        <dbReference type="SAM" id="MobiDB-lite"/>
    </source>
</evidence>
<keyword evidence="2" id="KW-1133">Transmembrane helix</keyword>
<evidence type="ECO:0000256" key="2">
    <source>
        <dbReference type="SAM" id="Phobius"/>
    </source>
</evidence>
<dbReference type="InterPro" id="IPR018770">
    <property type="entry name" value="ChloroindolylP_hydrolase"/>
</dbReference>
<feature type="compositionally biased region" description="Basic residues" evidence="1">
    <location>
        <begin position="305"/>
        <end position="320"/>
    </location>
</feature>
<feature type="compositionally biased region" description="Low complexity" evidence="1">
    <location>
        <begin position="249"/>
        <end position="258"/>
    </location>
</feature>
<organism evidence="3 4">
    <name type="scientific">Anaerovibrio slackiae</name>
    <dbReference type="NCBI Taxonomy" id="2652309"/>
    <lineage>
        <taxon>Bacteria</taxon>
        <taxon>Bacillati</taxon>
        <taxon>Bacillota</taxon>
        <taxon>Negativicutes</taxon>
        <taxon>Selenomonadales</taxon>
        <taxon>Selenomonadaceae</taxon>
        <taxon>Anaerovibrio</taxon>
    </lineage>
</organism>
<evidence type="ECO:0000313" key="4">
    <source>
        <dbReference type="Proteomes" id="UP000433181"/>
    </source>
</evidence>
<dbReference type="Proteomes" id="UP000433181">
    <property type="component" value="Unassembled WGS sequence"/>
</dbReference>
<accession>A0A6I2UL35</accession>
<feature type="transmembrane region" description="Helical" evidence="2">
    <location>
        <begin position="16"/>
        <end position="40"/>
    </location>
</feature>
<dbReference type="AlphaFoldDB" id="A0A6I2UL35"/>
<name>A0A6I2UL35_9FIRM</name>
<comment type="caution">
    <text evidence="3">The sequence shown here is derived from an EMBL/GenBank/DDBJ whole genome shotgun (WGS) entry which is preliminary data.</text>
</comment>
<feature type="transmembrane region" description="Helical" evidence="2">
    <location>
        <begin position="46"/>
        <end position="67"/>
    </location>
</feature>
<gene>
    <name evidence="3" type="ORF">FYJ84_10735</name>
</gene>
<evidence type="ECO:0000313" key="3">
    <source>
        <dbReference type="EMBL" id="MSU09456.1"/>
    </source>
</evidence>
<feature type="region of interest" description="Disordered" evidence="1">
    <location>
        <begin position="236"/>
        <end position="320"/>
    </location>
</feature>
<dbReference type="EMBL" id="VUNR01000024">
    <property type="protein sequence ID" value="MSU09456.1"/>
    <property type="molecule type" value="Genomic_DNA"/>
</dbReference>
<sequence>MERIIMDFLQNLCKKILSVVAHAALTITGAFTMLLSLGGFLSGELIGGGIVLLLGFAMTAIGTRSFWYPGYKEKQAEKKQLQNIKNTSLESDTAQPVTDFAQDSYQKAVSDFNALNGIIRQLQDQELAEQLKKMQGIALRMINYMKEHPDKISIADQFINYYQDRALSLSNQFLEFEQMGLGTPDVNAIKIKTKHTLESFDEAYEAQFSRMLTDKMLEVESELKVAQQIMSDAGIQNTSGIPKSHRTSDASTNTASTAYRTPDTDGMQAPSSPARELPDITPENNPFSIDRPFDIDEAADDYPCRSRKKGHCRPRGRFQK</sequence>
<reference evidence="3 4" key="1">
    <citation type="submission" date="2019-08" db="EMBL/GenBank/DDBJ databases">
        <title>In-depth cultivation of the pig gut microbiome towards novel bacterial diversity and tailored functional studies.</title>
        <authorList>
            <person name="Wylensek D."/>
            <person name="Hitch T.C.A."/>
            <person name="Clavel T."/>
        </authorList>
    </citation>
    <scope>NUCLEOTIDE SEQUENCE [LARGE SCALE GENOMIC DNA]</scope>
    <source>
        <strain evidence="3 4">WCA-693-APC-5D-A</strain>
    </source>
</reference>
<proteinExistence type="predicted"/>
<keyword evidence="2" id="KW-0812">Transmembrane</keyword>
<dbReference type="Pfam" id="PF10112">
    <property type="entry name" value="Halogen_Hydrol"/>
    <property type="match status" value="1"/>
</dbReference>
<keyword evidence="4" id="KW-1185">Reference proteome</keyword>
<keyword evidence="2" id="KW-0472">Membrane</keyword>